<name>A0AAN8WRV8_HALRR</name>
<evidence type="ECO:0000256" key="1">
    <source>
        <dbReference type="SAM" id="MobiDB-lite"/>
    </source>
</evidence>
<organism evidence="2 3">
    <name type="scientific">Halocaridina rubra</name>
    <name type="common">Hawaiian red shrimp</name>
    <dbReference type="NCBI Taxonomy" id="373956"/>
    <lineage>
        <taxon>Eukaryota</taxon>
        <taxon>Metazoa</taxon>
        <taxon>Ecdysozoa</taxon>
        <taxon>Arthropoda</taxon>
        <taxon>Crustacea</taxon>
        <taxon>Multicrustacea</taxon>
        <taxon>Malacostraca</taxon>
        <taxon>Eumalacostraca</taxon>
        <taxon>Eucarida</taxon>
        <taxon>Decapoda</taxon>
        <taxon>Pleocyemata</taxon>
        <taxon>Caridea</taxon>
        <taxon>Atyoidea</taxon>
        <taxon>Atyidae</taxon>
        <taxon>Halocaridina</taxon>
    </lineage>
</organism>
<dbReference type="EMBL" id="JAXCGZ010020865">
    <property type="protein sequence ID" value="KAK7065164.1"/>
    <property type="molecule type" value="Genomic_DNA"/>
</dbReference>
<evidence type="ECO:0000313" key="3">
    <source>
        <dbReference type="Proteomes" id="UP001381693"/>
    </source>
</evidence>
<proteinExistence type="predicted"/>
<sequence>MGRLGWFQITGVGQSGTPKYDSSKLYMEKYFSDEIKNLLDLTGNLNRPRMPTEVTSSHVGTE</sequence>
<keyword evidence="3" id="KW-1185">Reference proteome</keyword>
<reference evidence="2 3" key="1">
    <citation type="submission" date="2023-11" db="EMBL/GenBank/DDBJ databases">
        <title>Halocaridina rubra genome assembly.</title>
        <authorList>
            <person name="Smith C."/>
        </authorList>
    </citation>
    <scope>NUCLEOTIDE SEQUENCE [LARGE SCALE GENOMIC DNA]</scope>
    <source>
        <strain evidence="2">EP-1</strain>
        <tissue evidence="2">Whole</tissue>
    </source>
</reference>
<protein>
    <submittedName>
        <fullName evidence="2">Uncharacterized protein</fullName>
    </submittedName>
</protein>
<feature type="compositionally biased region" description="Polar residues" evidence="1">
    <location>
        <begin position="53"/>
        <end position="62"/>
    </location>
</feature>
<evidence type="ECO:0000313" key="2">
    <source>
        <dbReference type="EMBL" id="KAK7065164.1"/>
    </source>
</evidence>
<comment type="caution">
    <text evidence="2">The sequence shown here is derived from an EMBL/GenBank/DDBJ whole genome shotgun (WGS) entry which is preliminary data.</text>
</comment>
<accession>A0AAN8WRV8</accession>
<dbReference type="Proteomes" id="UP001381693">
    <property type="component" value="Unassembled WGS sequence"/>
</dbReference>
<dbReference type="AlphaFoldDB" id="A0AAN8WRV8"/>
<gene>
    <name evidence="2" type="ORF">SK128_014876</name>
</gene>
<feature type="region of interest" description="Disordered" evidence="1">
    <location>
        <begin position="43"/>
        <end position="62"/>
    </location>
</feature>
<feature type="non-terminal residue" evidence="2">
    <location>
        <position position="62"/>
    </location>
</feature>